<feature type="compositionally biased region" description="Low complexity" evidence="1">
    <location>
        <begin position="545"/>
        <end position="558"/>
    </location>
</feature>
<reference evidence="3" key="1">
    <citation type="submission" date="2022-08" db="EMBL/GenBank/DDBJ databases">
        <title>A Global Phylogenomic Analysis of the Shiitake Genus Lentinula.</title>
        <authorList>
            <consortium name="DOE Joint Genome Institute"/>
            <person name="Sierra-Patev S."/>
            <person name="Min B."/>
            <person name="Naranjo-Ortiz M."/>
            <person name="Looney B."/>
            <person name="Konkel Z."/>
            <person name="Slot J.C."/>
            <person name="Sakamoto Y."/>
            <person name="Steenwyk J.L."/>
            <person name="Rokas A."/>
            <person name="Carro J."/>
            <person name="Camarero S."/>
            <person name="Ferreira P."/>
            <person name="Molpeceres G."/>
            <person name="Ruiz-Duenas F.J."/>
            <person name="Serrano A."/>
            <person name="Henrissat B."/>
            <person name="Drula E."/>
            <person name="Hughes K.W."/>
            <person name="Mata J.L."/>
            <person name="Ishikawa N.K."/>
            <person name="Vargas-Isla R."/>
            <person name="Ushijima S."/>
            <person name="Smith C.A."/>
            <person name="Ahrendt S."/>
            <person name="Andreopoulos W."/>
            <person name="He G."/>
            <person name="Labutti K."/>
            <person name="Lipzen A."/>
            <person name="Ng V."/>
            <person name="Riley R."/>
            <person name="Sandor L."/>
            <person name="Barry K."/>
            <person name="Martinez A.T."/>
            <person name="Xiao Y."/>
            <person name="Gibbons J.G."/>
            <person name="Terashima K."/>
            <person name="Grigoriev I.V."/>
            <person name="Hibbett D.S."/>
        </authorList>
    </citation>
    <scope>NUCLEOTIDE SEQUENCE</scope>
    <source>
        <strain evidence="3">RHP3577 ss4</strain>
    </source>
</reference>
<dbReference type="PANTHER" id="PTHR23101">
    <property type="entry name" value="RAB GDP/GTP EXCHANGE FACTOR"/>
    <property type="match status" value="1"/>
</dbReference>
<dbReference type="Proteomes" id="UP001150217">
    <property type="component" value="Unassembled WGS sequence"/>
</dbReference>
<evidence type="ECO:0000313" key="4">
    <source>
        <dbReference type="Proteomes" id="UP001150217"/>
    </source>
</evidence>
<feature type="compositionally biased region" description="Polar residues" evidence="1">
    <location>
        <begin position="925"/>
        <end position="934"/>
    </location>
</feature>
<gene>
    <name evidence="3" type="ORF">C8R41DRAFT_470830</name>
</gene>
<dbReference type="Gene3D" id="1.20.1050.80">
    <property type="entry name" value="VPS9 domain"/>
    <property type="match status" value="1"/>
</dbReference>
<feature type="region of interest" description="Disordered" evidence="1">
    <location>
        <begin position="94"/>
        <end position="143"/>
    </location>
</feature>
<feature type="compositionally biased region" description="Low complexity" evidence="1">
    <location>
        <begin position="38"/>
        <end position="82"/>
    </location>
</feature>
<evidence type="ECO:0000313" key="3">
    <source>
        <dbReference type="EMBL" id="KAJ4481790.1"/>
    </source>
</evidence>
<feature type="compositionally biased region" description="Acidic residues" evidence="1">
    <location>
        <begin position="1257"/>
        <end position="1292"/>
    </location>
</feature>
<feature type="compositionally biased region" description="Acidic residues" evidence="1">
    <location>
        <begin position="853"/>
        <end position="862"/>
    </location>
</feature>
<accession>A0ABQ8VA52</accession>
<feature type="compositionally biased region" description="Basic and acidic residues" evidence="1">
    <location>
        <begin position="529"/>
        <end position="541"/>
    </location>
</feature>
<feature type="region of interest" description="Disordered" evidence="1">
    <location>
        <begin position="653"/>
        <end position="673"/>
    </location>
</feature>
<feature type="compositionally biased region" description="Polar residues" evidence="1">
    <location>
        <begin position="380"/>
        <end position="393"/>
    </location>
</feature>
<dbReference type="PROSITE" id="PS51205">
    <property type="entry name" value="VPS9"/>
    <property type="match status" value="1"/>
</dbReference>
<feature type="domain" description="VPS9" evidence="2">
    <location>
        <begin position="741"/>
        <end position="1025"/>
    </location>
</feature>
<feature type="compositionally biased region" description="Low complexity" evidence="1">
    <location>
        <begin position="313"/>
        <end position="324"/>
    </location>
</feature>
<feature type="compositionally biased region" description="Polar residues" evidence="1">
    <location>
        <begin position="1"/>
        <end position="29"/>
    </location>
</feature>
<feature type="region of interest" description="Disordered" evidence="1">
    <location>
        <begin position="525"/>
        <end position="558"/>
    </location>
</feature>
<dbReference type="InterPro" id="IPR045046">
    <property type="entry name" value="Vps9-like"/>
</dbReference>
<sequence length="1510" mass="160353">MVDNSQSSHNKLFPTTSIGRSVGSNLLNPSSEQHRSLSRQSSRESLNVIAHPLLSPSSTGSALSGSSGSGSAAASSNSPSTTWDNGYSSSALGYVPYTRTPKHKPSPASPTHPTPHVSHSSSNPSPSVIVTPATTSSSSSSANHLDATTKLQLMNLKAAAQALGLDAGSVGWAMLEALLGEHGTEWDTIWNALSTGKATLLLPSEPLASLKGKSTNTSLISPEFVKNHVFYTEFEGKVPGRAVSLSGLRGVIIQKQEQISISFTSTLHPYTRSFRDISSPGTRAKGFASLMSSTAQIISRSDYPTYILPTDTPALSLPPRGSLSLPPPLPPRRNLQSDQTGSVPSRPSTPTHDGKSSTGSHASSRFAGLTSLFSRSSIPPSNPILNAQPSSPAGSRPPSIILSDTASVNEDILASGVVKDESTSTLHASTSVPAYVISSSIIEQEVLGGIWRGIVGDVERILRSPSFIGPSPLANTYTFPSNLQSILISFLESANALSVLRVSAPHPRLTNKSKTITKRLISGSGALKEGNREGKEGKEAVESDSLQPSLESTLSSPSHSPSYFAHAHADSEYYVYEINPYGIKEGWGSAAGLMSATSVPAHDGSTGAGGGIIDIKEAEIGAMEAIEDLSARWQSFYREVEDVTVEWAEAEIPEVGDESSGTDERSEKAGVSVQKEQRTKEILDQAERVLCCVGGVYERLFPAPSPCTAWTTLTSIEAAANDTNDTNPSNTSEPTEIVTDSAHDDALASRIAALVMVDFGLRDLDLDIGADIGDKTKSRKEEQVMTVLRACGNELCLLEKVHTPREKADAMVRAHRVLVDGLTRLPFMISLKDSESSKPETQTQPQSDHAEVPSEEEMELGEEDLATAVPWKKDNAFPKPEGDDNIGIEVLKEKEGAATELKSSSDQVVLDTMLDVGNDSIFEGPNTSQSSSVGTKIPKAEKPPSSKASTFSLDTLFPLLILSVVASNPPRLISHLLFTQRFLFTHTFQAFPQNGSSAAGEQAYCLVNLMAVAEFIGNLDLEGVMSARDNPVLSSEDGPMPIPVPMTLPINIGGRPSSRRASMSSQYSTTSKDGSAPTTSVLSSSFTLRNRVEQQASVLSSSANKVLTGMSGVMDSSIGGFGGLFKSMNVNLSLPGSLPTGFGFGGEESSSGPVTPALGSAQAAAPWNHHHIQNQSNNPRETMERKESGFSIKSLKLPSIPNMPAIPNIPNLTRSITPGPGDSREKEMVNVSRPGSVRSMRSTRSRKSNIGLLFGDESTEEDDDSEDVGEDEDEDEDEDENDVDEEEEDMDGDLLHPGPEVDGNDESDVGEARASADTRSIKSFESMMKDGKRRAKFKSADRDAAVVLKKEKQGDKNSTTLNTVAGAAGAARKSLSDRLARVSSGISGSSTKKTQTSSPPASRRSSLLFPDPTAALSKPTRLDIPQSPIGGHFPLPGPQIASPTTSILHGFPPPNNRFLNCTSVEDLRIGEVAELLREYQSLVQAVKTASGFSLPSPTELTGENPSGFDI</sequence>
<feature type="region of interest" description="Disordered" evidence="1">
    <location>
        <begin position="833"/>
        <end position="862"/>
    </location>
</feature>
<feature type="region of interest" description="Disordered" evidence="1">
    <location>
        <begin position="922"/>
        <end position="945"/>
    </location>
</feature>
<dbReference type="PANTHER" id="PTHR23101:SF97">
    <property type="entry name" value="DOMAIN PROTEIN, PUTATIVE (AFU_ORTHOLOGUE AFUA_2G10890)-RELATED"/>
    <property type="match status" value="1"/>
</dbReference>
<dbReference type="EMBL" id="JANVFT010000058">
    <property type="protein sequence ID" value="KAJ4481790.1"/>
    <property type="molecule type" value="Genomic_DNA"/>
</dbReference>
<feature type="compositionally biased region" description="Low complexity" evidence="1">
    <location>
        <begin position="1055"/>
        <end position="1068"/>
    </location>
</feature>
<evidence type="ECO:0000259" key="2">
    <source>
        <dbReference type="PROSITE" id="PS51205"/>
    </source>
</evidence>
<feature type="region of interest" description="Disordered" evidence="1">
    <location>
        <begin position="1053"/>
        <end position="1079"/>
    </location>
</feature>
<feature type="region of interest" description="Disordered" evidence="1">
    <location>
        <begin position="1"/>
        <end position="82"/>
    </location>
</feature>
<feature type="compositionally biased region" description="Polar residues" evidence="1">
    <location>
        <begin position="336"/>
        <end position="363"/>
    </location>
</feature>
<keyword evidence="4" id="KW-1185">Reference proteome</keyword>
<name>A0ABQ8VA52_9AGAR</name>
<feature type="compositionally biased region" description="Low complexity" evidence="1">
    <location>
        <begin position="114"/>
        <end position="142"/>
    </location>
</feature>
<dbReference type="Pfam" id="PF02204">
    <property type="entry name" value="VPS9"/>
    <property type="match status" value="1"/>
</dbReference>
<feature type="compositionally biased region" description="Polar residues" evidence="1">
    <location>
        <begin position="1069"/>
        <end position="1079"/>
    </location>
</feature>
<comment type="caution">
    <text evidence="3">The sequence shown here is derived from an EMBL/GenBank/DDBJ whole genome shotgun (WGS) entry which is preliminary data.</text>
</comment>
<feature type="compositionally biased region" description="Basic and acidic residues" evidence="1">
    <location>
        <begin position="1310"/>
        <end position="1330"/>
    </location>
</feature>
<feature type="compositionally biased region" description="Basic and acidic residues" evidence="1">
    <location>
        <begin position="1338"/>
        <end position="1355"/>
    </location>
</feature>
<dbReference type="SUPFAM" id="SSF109993">
    <property type="entry name" value="VPS9 domain"/>
    <property type="match status" value="1"/>
</dbReference>
<dbReference type="InterPro" id="IPR003123">
    <property type="entry name" value="VPS9"/>
</dbReference>
<feature type="compositionally biased region" description="Low complexity" evidence="1">
    <location>
        <begin position="1199"/>
        <end position="1211"/>
    </location>
</feature>
<dbReference type="InterPro" id="IPR037191">
    <property type="entry name" value="VPS9_dom_sf"/>
</dbReference>
<feature type="region of interest" description="Disordered" evidence="1">
    <location>
        <begin position="380"/>
        <end position="401"/>
    </location>
</feature>
<protein>
    <recommendedName>
        <fullName evidence="2">VPS9 domain-containing protein</fullName>
    </recommendedName>
</protein>
<feature type="compositionally biased region" description="Low complexity" evidence="1">
    <location>
        <begin position="1383"/>
        <end position="1408"/>
    </location>
</feature>
<evidence type="ECO:0000256" key="1">
    <source>
        <dbReference type="SAM" id="MobiDB-lite"/>
    </source>
</evidence>
<proteinExistence type="predicted"/>
<feature type="region of interest" description="Disordered" evidence="1">
    <location>
        <begin position="1199"/>
        <end position="1422"/>
    </location>
</feature>
<feature type="region of interest" description="Disordered" evidence="1">
    <location>
        <begin position="312"/>
        <end position="363"/>
    </location>
</feature>
<organism evidence="3 4">
    <name type="scientific">Lentinula lateritia</name>
    <dbReference type="NCBI Taxonomy" id="40482"/>
    <lineage>
        <taxon>Eukaryota</taxon>
        <taxon>Fungi</taxon>
        <taxon>Dikarya</taxon>
        <taxon>Basidiomycota</taxon>
        <taxon>Agaricomycotina</taxon>
        <taxon>Agaricomycetes</taxon>
        <taxon>Agaricomycetidae</taxon>
        <taxon>Agaricales</taxon>
        <taxon>Marasmiineae</taxon>
        <taxon>Omphalotaceae</taxon>
        <taxon>Lentinula</taxon>
    </lineage>
</organism>